<gene>
    <name evidence="2" type="ORF">D9619_009877</name>
</gene>
<feature type="compositionally biased region" description="Polar residues" evidence="1">
    <location>
        <begin position="30"/>
        <end position="42"/>
    </location>
</feature>
<keyword evidence="3" id="KW-1185">Reference proteome</keyword>
<comment type="caution">
    <text evidence="2">The sequence shown here is derived from an EMBL/GenBank/DDBJ whole genome shotgun (WGS) entry which is preliminary data.</text>
</comment>
<organism evidence="2 3">
    <name type="scientific">Psilocybe cf. subviscida</name>
    <dbReference type="NCBI Taxonomy" id="2480587"/>
    <lineage>
        <taxon>Eukaryota</taxon>
        <taxon>Fungi</taxon>
        <taxon>Dikarya</taxon>
        <taxon>Basidiomycota</taxon>
        <taxon>Agaricomycotina</taxon>
        <taxon>Agaricomycetes</taxon>
        <taxon>Agaricomycetidae</taxon>
        <taxon>Agaricales</taxon>
        <taxon>Agaricineae</taxon>
        <taxon>Strophariaceae</taxon>
        <taxon>Psilocybe</taxon>
    </lineage>
</organism>
<reference evidence="2 3" key="1">
    <citation type="journal article" date="2020" name="ISME J.">
        <title>Uncovering the hidden diversity of litter-decomposition mechanisms in mushroom-forming fungi.</title>
        <authorList>
            <person name="Floudas D."/>
            <person name="Bentzer J."/>
            <person name="Ahren D."/>
            <person name="Johansson T."/>
            <person name="Persson P."/>
            <person name="Tunlid A."/>
        </authorList>
    </citation>
    <scope>NUCLEOTIDE SEQUENCE [LARGE SCALE GENOMIC DNA]</scope>
    <source>
        <strain evidence="2 3">CBS 101986</strain>
    </source>
</reference>
<accession>A0A8H5BLI0</accession>
<evidence type="ECO:0000256" key="1">
    <source>
        <dbReference type="SAM" id="MobiDB-lite"/>
    </source>
</evidence>
<protein>
    <recommendedName>
        <fullName evidence="4">No apical meristem-associated C-terminal domain-containing protein</fullName>
    </recommendedName>
</protein>
<dbReference type="EMBL" id="JAACJJ010000015">
    <property type="protein sequence ID" value="KAF5325532.1"/>
    <property type="molecule type" value="Genomic_DNA"/>
</dbReference>
<evidence type="ECO:0000313" key="3">
    <source>
        <dbReference type="Proteomes" id="UP000567179"/>
    </source>
</evidence>
<evidence type="ECO:0000313" key="2">
    <source>
        <dbReference type="EMBL" id="KAF5325532.1"/>
    </source>
</evidence>
<proteinExistence type="predicted"/>
<name>A0A8H5BLI0_9AGAR</name>
<sequence length="159" mass="18220">MRLHVFWRTLPYYNQFASKSVDDNGKLKSPNDNGKPKSSNFGTPMKRKRGTKEIESDSSDDAVEVNMSTTAPKKKRTQRTVAEESAPRKAKAHTPETDEDEIDEVMQAHRASSTKLSADQLFQIKMAELRYKTQKEENIARQQEQTQKVLMALLDSMKR</sequence>
<feature type="region of interest" description="Disordered" evidence="1">
    <location>
        <begin position="18"/>
        <end position="102"/>
    </location>
</feature>
<dbReference type="Proteomes" id="UP000567179">
    <property type="component" value="Unassembled WGS sequence"/>
</dbReference>
<dbReference type="AlphaFoldDB" id="A0A8H5BLI0"/>
<evidence type="ECO:0008006" key="4">
    <source>
        <dbReference type="Google" id="ProtNLM"/>
    </source>
</evidence>